<proteinExistence type="predicted"/>
<dbReference type="AlphaFoldDB" id="A0A402D3F1"/>
<protein>
    <recommendedName>
        <fullName evidence="1">DUF695 domain-containing protein</fullName>
    </recommendedName>
</protein>
<accession>A0A402D3F1</accession>
<dbReference type="Pfam" id="PF05117">
    <property type="entry name" value="DUF695"/>
    <property type="match status" value="1"/>
</dbReference>
<dbReference type="RefSeq" id="WP_165864539.1">
    <property type="nucleotide sequence ID" value="NZ_AP025739.1"/>
</dbReference>
<name>A0A402D3F1_9BACT</name>
<keyword evidence="3" id="KW-1185">Reference proteome</keyword>
<organism evidence="2 3">
    <name type="scientific">Capsulimonas corticalis</name>
    <dbReference type="NCBI Taxonomy" id="2219043"/>
    <lineage>
        <taxon>Bacteria</taxon>
        <taxon>Bacillati</taxon>
        <taxon>Armatimonadota</taxon>
        <taxon>Armatimonadia</taxon>
        <taxon>Capsulimonadales</taxon>
        <taxon>Capsulimonadaceae</taxon>
        <taxon>Capsulimonas</taxon>
    </lineage>
</organism>
<evidence type="ECO:0000313" key="2">
    <source>
        <dbReference type="EMBL" id="BDI28570.1"/>
    </source>
</evidence>
<dbReference type="EMBL" id="AP025739">
    <property type="protein sequence ID" value="BDI28570.1"/>
    <property type="molecule type" value="Genomic_DNA"/>
</dbReference>
<evidence type="ECO:0000259" key="1">
    <source>
        <dbReference type="Pfam" id="PF05117"/>
    </source>
</evidence>
<gene>
    <name evidence="2" type="ORF">CCAX7_006210</name>
</gene>
<dbReference type="KEGG" id="ccot:CCAX7_006210"/>
<sequence length="152" mass="17116">MWPFTKTSTPTFAPTAADGPWEVKKYNDSGALLVVRVNMGLKRMSSLLGYQYHVGVVVPFRSPTTNGLPSRLETIELDAIEHLLRERFEADGSATLALAITTAGRREFIFYAAQEEPAKKTFPGIKKEIHSHEVQILTCLDKSWEIYRRFAA</sequence>
<dbReference type="Proteomes" id="UP000287394">
    <property type="component" value="Chromosome"/>
</dbReference>
<evidence type="ECO:0000313" key="3">
    <source>
        <dbReference type="Proteomes" id="UP000287394"/>
    </source>
</evidence>
<reference evidence="2 3" key="1">
    <citation type="journal article" date="2019" name="Int. J. Syst. Evol. Microbiol.">
        <title>Capsulimonas corticalis gen. nov., sp. nov., an aerobic capsulated bacterium, of a novel bacterial order, Capsulimonadales ord. nov., of the class Armatimonadia of the phylum Armatimonadetes.</title>
        <authorList>
            <person name="Li J."/>
            <person name="Kudo C."/>
            <person name="Tonouchi A."/>
        </authorList>
    </citation>
    <scope>NUCLEOTIDE SEQUENCE [LARGE SCALE GENOMIC DNA]</scope>
    <source>
        <strain evidence="2 3">AX-7</strain>
    </source>
</reference>
<feature type="domain" description="DUF695" evidence="1">
    <location>
        <begin position="28"/>
        <end position="150"/>
    </location>
</feature>
<dbReference type="InterPro" id="IPR016097">
    <property type="entry name" value="DUF695"/>
</dbReference>